<evidence type="ECO:0000313" key="2">
    <source>
        <dbReference type="EMBL" id="SMC02583.1"/>
    </source>
</evidence>
<feature type="transmembrane region" description="Helical" evidence="1">
    <location>
        <begin position="102"/>
        <end position="120"/>
    </location>
</feature>
<keyword evidence="1" id="KW-1133">Transmembrane helix</keyword>
<feature type="transmembrane region" description="Helical" evidence="1">
    <location>
        <begin position="158"/>
        <end position="179"/>
    </location>
</feature>
<feature type="transmembrane region" description="Helical" evidence="1">
    <location>
        <begin position="293"/>
        <end position="314"/>
    </location>
</feature>
<name>A0A1W1WA32_SULTA</name>
<dbReference type="RefSeq" id="WP_020376539.1">
    <property type="nucleotide sequence ID" value="NZ_FWWY01000001.1"/>
</dbReference>
<organism evidence="2 3">
    <name type="scientific">Sulfobacillus thermosulfidooxidans (strain DSM 9293 / VKM B-1269 / AT-1)</name>
    <dbReference type="NCBI Taxonomy" id="929705"/>
    <lineage>
        <taxon>Bacteria</taxon>
        <taxon>Bacillati</taxon>
        <taxon>Bacillota</taxon>
        <taxon>Clostridia</taxon>
        <taxon>Eubacteriales</taxon>
        <taxon>Clostridiales Family XVII. Incertae Sedis</taxon>
        <taxon>Sulfobacillus</taxon>
    </lineage>
</organism>
<dbReference type="EMBL" id="FWWY01000001">
    <property type="protein sequence ID" value="SMC02583.1"/>
    <property type="molecule type" value="Genomic_DNA"/>
</dbReference>
<feature type="transmembrane region" description="Helical" evidence="1">
    <location>
        <begin position="270"/>
        <end position="287"/>
    </location>
</feature>
<evidence type="ECO:0000256" key="1">
    <source>
        <dbReference type="SAM" id="Phobius"/>
    </source>
</evidence>
<evidence type="ECO:0000313" key="3">
    <source>
        <dbReference type="Proteomes" id="UP000192660"/>
    </source>
</evidence>
<protein>
    <submittedName>
        <fullName evidence="2">Uncharacterized protein</fullName>
    </submittedName>
</protein>
<dbReference type="Proteomes" id="UP000192660">
    <property type="component" value="Unassembled WGS sequence"/>
</dbReference>
<dbReference type="AlphaFoldDB" id="A0A1W1WA32"/>
<sequence length="326" mass="36999">MSLVTNYYQSLIDVALFLFFVIGAKVIILFTIHTEKPTVLRSRYLLWLGYGGWWLLSAVLQIFPWAVTTHTHQLIQEMYPAQPSWVIQLFRPIAVTWTTQPVTWNILLVVFQFLMGIMLLTERENIAGWISLLLATLFSFTTWATTEAFGGLFSPRLSIVPGSPGPGLLAAIVGALLLLPNDYWERNHVVFYIRHAMAIMYGLAALAQLRPRFWTSHIAIIFGRSPYSPMAHFVDGFISIAQNNPVVINIILIMFLSILAIITWKNWSSWSILVISAILLLWCWIFGQDLGLLPAMGANLYSAPLWFLLTWISVGDTSRKIKGQRL</sequence>
<keyword evidence="3" id="KW-1185">Reference proteome</keyword>
<feature type="transmembrane region" description="Helical" evidence="1">
    <location>
        <begin position="246"/>
        <end position="263"/>
    </location>
</feature>
<keyword evidence="1" id="KW-0812">Transmembrane</keyword>
<feature type="transmembrane region" description="Helical" evidence="1">
    <location>
        <begin position="191"/>
        <end position="209"/>
    </location>
</feature>
<gene>
    <name evidence="2" type="ORF">SAMN00768000_0666</name>
</gene>
<dbReference type="STRING" id="28034.BFX07_04890"/>
<accession>A0A1W1WA32</accession>
<feature type="transmembrane region" description="Helical" evidence="1">
    <location>
        <begin position="44"/>
        <end position="67"/>
    </location>
</feature>
<dbReference type="OrthoDB" id="2083667at2"/>
<feature type="transmembrane region" description="Helical" evidence="1">
    <location>
        <begin position="127"/>
        <end position="146"/>
    </location>
</feature>
<keyword evidence="1" id="KW-0472">Membrane</keyword>
<proteinExistence type="predicted"/>
<feature type="transmembrane region" description="Helical" evidence="1">
    <location>
        <begin position="12"/>
        <end position="32"/>
    </location>
</feature>
<reference evidence="3" key="1">
    <citation type="submission" date="2017-04" db="EMBL/GenBank/DDBJ databases">
        <authorList>
            <person name="Varghese N."/>
            <person name="Submissions S."/>
        </authorList>
    </citation>
    <scope>NUCLEOTIDE SEQUENCE [LARGE SCALE GENOMIC DNA]</scope>
    <source>
        <strain evidence="3">DSM 9293</strain>
    </source>
</reference>